<organism evidence="2">
    <name type="scientific">Arion vulgaris</name>
    <dbReference type="NCBI Taxonomy" id="1028688"/>
    <lineage>
        <taxon>Eukaryota</taxon>
        <taxon>Metazoa</taxon>
        <taxon>Spiralia</taxon>
        <taxon>Lophotrochozoa</taxon>
        <taxon>Mollusca</taxon>
        <taxon>Gastropoda</taxon>
        <taxon>Heterobranchia</taxon>
        <taxon>Euthyneura</taxon>
        <taxon>Panpulmonata</taxon>
        <taxon>Eupulmonata</taxon>
        <taxon>Stylommatophora</taxon>
        <taxon>Helicina</taxon>
        <taxon>Arionoidea</taxon>
        <taxon>Arionidae</taxon>
        <taxon>Arion</taxon>
    </lineage>
</organism>
<feature type="non-terminal residue" evidence="2">
    <location>
        <position position="167"/>
    </location>
</feature>
<gene>
    <name evidence="2" type="primary">ORF53987</name>
</gene>
<evidence type="ECO:0000313" key="2">
    <source>
        <dbReference type="EMBL" id="CEK65124.1"/>
    </source>
</evidence>
<evidence type="ECO:0000256" key="1">
    <source>
        <dbReference type="SAM" id="MobiDB-lite"/>
    </source>
</evidence>
<reference evidence="2" key="1">
    <citation type="submission" date="2014-12" db="EMBL/GenBank/DDBJ databases">
        <title>Insight into the proteome of Arion vulgaris.</title>
        <authorList>
            <person name="Aradska J."/>
            <person name="Bulat T."/>
            <person name="Smidak R."/>
            <person name="Sarate P."/>
            <person name="Gangsoo J."/>
            <person name="Sialana F."/>
            <person name="Bilban M."/>
            <person name="Lubec G."/>
        </authorList>
    </citation>
    <scope>NUCLEOTIDE SEQUENCE</scope>
    <source>
        <tissue evidence="2">Skin</tissue>
    </source>
</reference>
<sequence length="167" mass="18948">KERRTELLDSLSKFQATEEEMKNFTSITEMYTQNFKNNPSVGDTFEMKANSIKGSKKKKKQPRATAEEEEEADSTDTDDMSTDDEVEAIMNESSCPVVEDTSVQPDENVEKKVDEPGQNKDTENQLESTPAIRKLESKPATFIPVNRKPEMQESRLKLPILAEEQVV</sequence>
<feature type="compositionally biased region" description="Acidic residues" evidence="1">
    <location>
        <begin position="67"/>
        <end position="87"/>
    </location>
</feature>
<dbReference type="EMBL" id="HACG01018259">
    <property type="protein sequence ID" value="CEK65124.1"/>
    <property type="molecule type" value="Transcribed_RNA"/>
</dbReference>
<feature type="non-terminal residue" evidence="2">
    <location>
        <position position="1"/>
    </location>
</feature>
<feature type="region of interest" description="Disordered" evidence="1">
    <location>
        <begin position="34"/>
        <end position="148"/>
    </location>
</feature>
<accession>A0A0B6Z939</accession>
<feature type="compositionally biased region" description="Basic and acidic residues" evidence="1">
    <location>
        <begin position="108"/>
        <end position="123"/>
    </location>
</feature>
<protein>
    <submittedName>
        <fullName evidence="2">Uncharacterized protein</fullName>
    </submittedName>
</protein>
<dbReference type="AlphaFoldDB" id="A0A0B6Z939"/>
<name>A0A0B6Z939_9EUPU</name>
<proteinExistence type="predicted"/>